<accession>A0A562LSE1</accession>
<name>A0A562LSE1_9GAMM</name>
<gene>
    <name evidence="1" type="ORF">IP93_01610</name>
</gene>
<organism evidence="1 2">
    <name type="scientific">Aerolutibacter ruishenii</name>
    <dbReference type="NCBI Taxonomy" id="686800"/>
    <lineage>
        <taxon>Bacteria</taxon>
        <taxon>Pseudomonadati</taxon>
        <taxon>Pseudomonadota</taxon>
        <taxon>Gammaproteobacteria</taxon>
        <taxon>Lysobacterales</taxon>
        <taxon>Lysobacteraceae</taxon>
        <taxon>Aerolutibacter</taxon>
    </lineage>
</organism>
<evidence type="ECO:0000313" key="1">
    <source>
        <dbReference type="EMBL" id="TWI10522.1"/>
    </source>
</evidence>
<evidence type="ECO:0000313" key="2">
    <source>
        <dbReference type="Proteomes" id="UP000316471"/>
    </source>
</evidence>
<reference evidence="1 2" key="1">
    <citation type="journal article" date="2015" name="Stand. Genomic Sci.">
        <title>Genomic Encyclopedia of Bacterial and Archaeal Type Strains, Phase III: the genomes of soil and plant-associated and newly described type strains.</title>
        <authorList>
            <person name="Whitman W.B."/>
            <person name="Woyke T."/>
            <person name="Klenk H.P."/>
            <person name="Zhou Y."/>
            <person name="Lilburn T.G."/>
            <person name="Beck B.J."/>
            <person name="De Vos P."/>
            <person name="Vandamme P."/>
            <person name="Eisen J.A."/>
            <person name="Garrity G."/>
            <person name="Hugenholtz P."/>
            <person name="Kyrpides N.C."/>
        </authorList>
    </citation>
    <scope>NUCLEOTIDE SEQUENCE [LARGE SCALE GENOMIC DNA]</scope>
    <source>
        <strain evidence="1 2">CGMCC 1.10136</strain>
    </source>
</reference>
<dbReference type="EMBL" id="VLKP01000006">
    <property type="protein sequence ID" value="TWI10522.1"/>
    <property type="molecule type" value="Genomic_DNA"/>
</dbReference>
<proteinExistence type="predicted"/>
<sequence>MGRLSEVRSVFVRAYTRFRFGRTEHVCQHWRSHPGQLNLFD</sequence>
<dbReference type="AlphaFoldDB" id="A0A562LSE1"/>
<dbReference type="Proteomes" id="UP000316471">
    <property type="component" value="Unassembled WGS sequence"/>
</dbReference>
<comment type="caution">
    <text evidence="1">The sequence shown here is derived from an EMBL/GenBank/DDBJ whole genome shotgun (WGS) entry which is preliminary data.</text>
</comment>
<keyword evidence="2" id="KW-1185">Reference proteome</keyword>
<protein>
    <submittedName>
        <fullName evidence="1">Uncharacterized protein</fullName>
    </submittedName>
</protein>